<reference evidence="5 8" key="2">
    <citation type="journal article" date="2019" name="Nat. Med.">
        <title>A library of human gut bacterial isolates paired with longitudinal multiomics data enables mechanistic microbiome research.</title>
        <authorList>
            <person name="Poyet M."/>
            <person name="Groussin M."/>
            <person name="Gibbons S.M."/>
            <person name="Avila-Pacheco J."/>
            <person name="Jiang X."/>
            <person name="Kearney S.M."/>
            <person name="Perrotta A.R."/>
            <person name="Berdy B."/>
            <person name="Zhao S."/>
            <person name="Lieberman T.D."/>
            <person name="Swanson P.K."/>
            <person name="Smith M."/>
            <person name="Roesemann S."/>
            <person name="Alexander J.E."/>
            <person name="Rich S.A."/>
            <person name="Livny J."/>
            <person name="Vlamakis H."/>
            <person name="Clish C."/>
            <person name="Bullock K."/>
            <person name="Deik A."/>
            <person name="Scott J."/>
            <person name="Pierce K.A."/>
            <person name="Xavier R.J."/>
            <person name="Alm E.J."/>
        </authorList>
    </citation>
    <scope>NUCLEOTIDE SEQUENCE [LARGE SCALE GENOMIC DNA]</scope>
    <source>
        <strain evidence="5 8">BIOML-A1</strain>
    </source>
</reference>
<dbReference type="AlphaFoldDB" id="A0A413SBK2"/>
<dbReference type="GO" id="GO:0045892">
    <property type="term" value="P:negative regulation of DNA-templated transcription"/>
    <property type="evidence" value="ECO:0007669"/>
    <property type="project" value="InterPro"/>
</dbReference>
<evidence type="ECO:0000313" key="7">
    <source>
        <dbReference type="Proteomes" id="UP000284465"/>
    </source>
</evidence>
<evidence type="ECO:0000256" key="2">
    <source>
        <dbReference type="ARBA" id="ARBA00023015"/>
    </source>
</evidence>
<dbReference type="InterPro" id="IPR036388">
    <property type="entry name" value="WH-like_DNA-bd_sf"/>
</dbReference>
<keyword evidence="3" id="KW-0238">DNA-binding</keyword>
<dbReference type="Pfam" id="PF03965">
    <property type="entry name" value="Penicillinase_R"/>
    <property type="match status" value="1"/>
</dbReference>
<gene>
    <name evidence="6" type="ORF">DW927_18615</name>
    <name evidence="5" type="ORF">GMD50_03185</name>
</gene>
<evidence type="ECO:0000256" key="4">
    <source>
        <dbReference type="ARBA" id="ARBA00023163"/>
    </source>
</evidence>
<dbReference type="PIRSF" id="PIRSF019455">
    <property type="entry name" value="CopR_AtkY"/>
    <property type="match status" value="1"/>
</dbReference>
<reference evidence="6 7" key="1">
    <citation type="submission" date="2018-08" db="EMBL/GenBank/DDBJ databases">
        <title>A genome reference for cultivated species of the human gut microbiota.</title>
        <authorList>
            <person name="Zou Y."/>
            <person name="Xue W."/>
            <person name="Luo G."/>
        </authorList>
    </citation>
    <scope>NUCLEOTIDE SEQUENCE [LARGE SCALE GENOMIC DNA]</scope>
    <source>
        <strain evidence="6 7">AM43-11</strain>
    </source>
</reference>
<protein>
    <recommendedName>
        <fullName evidence="9">BlaI/MecI/CopY family transcriptional regulator</fullName>
    </recommendedName>
</protein>
<dbReference type="GO" id="GO:0003677">
    <property type="term" value="F:DNA binding"/>
    <property type="evidence" value="ECO:0007669"/>
    <property type="project" value="UniProtKB-KW"/>
</dbReference>
<evidence type="ECO:0008006" key="9">
    <source>
        <dbReference type="Google" id="ProtNLM"/>
    </source>
</evidence>
<evidence type="ECO:0000313" key="5">
    <source>
        <dbReference type="EMBL" id="MTR84073.1"/>
    </source>
</evidence>
<dbReference type="SUPFAM" id="SSF46785">
    <property type="entry name" value="Winged helix' DNA-binding domain"/>
    <property type="match status" value="1"/>
</dbReference>
<keyword evidence="2" id="KW-0805">Transcription regulation</keyword>
<keyword evidence="4" id="KW-0804">Transcription</keyword>
<evidence type="ECO:0000256" key="1">
    <source>
        <dbReference type="ARBA" id="ARBA00011046"/>
    </source>
</evidence>
<dbReference type="InterPro" id="IPR036390">
    <property type="entry name" value="WH_DNA-bd_sf"/>
</dbReference>
<dbReference type="RefSeq" id="WP_118412567.1">
    <property type="nucleotide sequence ID" value="NZ_QRPI01000005.1"/>
</dbReference>
<sequence>MKRLPEAEEIIMSIIWRTETELTMAEIREQAEAKYKKVWKPQTVSTLLARLRNKQYIYMYHRGRQCFYGPLIKKDDYSRSVFQTFIDYLYDGNVQKFKEETMIGK</sequence>
<dbReference type="Proteomes" id="UP000284465">
    <property type="component" value="Unassembled WGS sequence"/>
</dbReference>
<comment type="caution">
    <text evidence="6">The sequence shown here is derived from an EMBL/GenBank/DDBJ whole genome shotgun (WGS) entry which is preliminary data.</text>
</comment>
<evidence type="ECO:0000313" key="8">
    <source>
        <dbReference type="Proteomes" id="UP000478483"/>
    </source>
</evidence>
<evidence type="ECO:0000256" key="3">
    <source>
        <dbReference type="ARBA" id="ARBA00023125"/>
    </source>
</evidence>
<organism evidence="6 7">
    <name type="scientific">Roseburia intestinalis</name>
    <dbReference type="NCBI Taxonomy" id="166486"/>
    <lineage>
        <taxon>Bacteria</taxon>
        <taxon>Bacillati</taxon>
        <taxon>Bacillota</taxon>
        <taxon>Clostridia</taxon>
        <taxon>Lachnospirales</taxon>
        <taxon>Lachnospiraceae</taxon>
        <taxon>Roseburia</taxon>
    </lineage>
</organism>
<dbReference type="EMBL" id="WNAJ01000002">
    <property type="protein sequence ID" value="MTR84073.1"/>
    <property type="molecule type" value="Genomic_DNA"/>
</dbReference>
<dbReference type="Gene3D" id="1.10.10.10">
    <property type="entry name" value="Winged helix-like DNA-binding domain superfamily/Winged helix DNA-binding domain"/>
    <property type="match status" value="1"/>
</dbReference>
<comment type="similarity">
    <text evidence="1">Belongs to the BlaI transcriptional regulatory family.</text>
</comment>
<dbReference type="EMBL" id="QSFP01000036">
    <property type="protein sequence ID" value="RHA62584.1"/>
    <property type="molecule type" value="Genomic_DNA"/>
</dbReference>
<proteinExistence type="inferred from homology"/>
<accession>A0A413SBK2</accession>
<name>A0A413SBK2_9FIRM</name>
<evidence type="ECO:0000313" key="6">
    <source>
        <dbReference type="EMBL" id="RHA62584.1"/>
    </source>
</evidence>
<dbReference type="InterPro" id="IPR005650">
    <property type="entry name" value="BlaI_family"/>
</dbReference>
<dbReference type="Proteomes" id="UP000478483">
    <property type="component" value="Unassembled WGS sequence"/>
</dbReference>